<dbReference type="GO" id="GO:0009279">
    <property type="term" value="C:cell outer membrane"/>
    <property type="evidence" value="ECO:0007669"/>
    <property type="project" value="UniProtKB-SubCell"/>
</dbReference>
<dbReference type="InterPro" id="IPR033985">
    <property type="entry name" value="SusD-like_N"/>
</dbReference>
<evidence type="ECO:0000313" key="9">
    <source>
        <dbReference type="Proteomes" id="UP000282759"/>
    </source>
</evidence>
<feature type="domain" description="SusD-like N-terminal" evidence="7">
    <location>
        <begin position="107"/>
        <end position="244"/>
    </location>
</feature>
<name>A0A3S2VQH8_9SPHI</name>
<proteinExistence type="inferred from homology"/>
<comment type="subcellular location">
    <subcellularLocation>
        <location evidence="1">Cell outer membrane</location>
    </subcellularLocation>
</comment>
<dbReference type="Gene3D" id="1.10.3780.10">
    <property type="entry name" value="SusD-like"/>
    <property type="match status" value="1"/>
</dbReference>
<evidence type="ECO:0000259" key="7">
    <source>
        <dbReference type="Pfam" id="PF14322"/>
    </source>
</evidence>
<keyword evidence="4" id="KW-0472">Membrane</keyword>
<dbReference type="AlphaFoldDB" id="A0A3S2VQH8"/>
<evidence type="ECO:0000256" key="3">
    <source>
        <dbReference type="ARBA" id="ARBA00022729"/>
    </source>
</evidence>
<dbReference type="Gene3D" id="1.25.40.390">
    <property type="match status" value="1"/>
</dbReference>
<organism evidence="8 9">
    <name type="scientific">Mucilaginibacter limnophilus</name>
    <dbReference type="NCBI Taxonomy" id="1932778"/>
    <lineage>
        <taxon>Bacteria</taxon>
        <taxon>Pseudomonadati</taxon>
        <taxon>Bacteroidota</taxon>
        <taxon>Sphingobacteriia</taxon>
        <taxon>Sphingobacteriales</taxon>
        <taxon>Sphingobacteriaceae</taxon>
        <taxon>Mucilaginibacter</taxon>
    </lineage>
</organism>
<dbReference type="SUPFAM" id="SSF48452">
    <property type="entry name" value="TPR-like"/>
    <property type="match status" value="1"/>
</dbReference>
<dbReference type="InterPro" id="IPR012944">
    <property type="entry name" value="SusD_RagB_dom"/>
</dbReference>
<sequence length="531" mass="58712">MKLNKILTIAMLLSGVLGTSCMKSLDVKPQDPKIITSATVFDNPEAFKQFLAKLYATFSLTGQKGESGLPEISAPDEGTTAFIRGYWAAQEVTTDECINAWGDGGLVEYHGHLWSDQNSYIKLMYQRLFINISYCNEFIRAVDENISKLDGSMQGEVSRYKAEARFLRAYYYMCAMDLFGNVPFVTEADKPGAFLPKQIKRAELFTYVESELKAILPEMADPGANEYGRADRAAAWAILSRLYLNAQVYAGQARYNDCITYCNEILNAGNYSLHDNYAELFLADNHKWKEEIIMPVATDGANSRSYGDMTFVIHAAVGGSMDAANIYGIASGGWGGNRMTTSFVTSKFADPSGATDSRAIFHTDGQTLTITHPNVFLEGYLCGKFKNVTSDGAVGVNSTFVDTDYPLIRLAEIYLNYAEATVRGGAGGDASKALELVNDLRERAYGDNSGNITSGQLTLDFLLDERGRELYWEGFRRTDLVRFGRFTGNTLLWDWKGNVMNGTGTDSHFNVFPIPASDLSLNTNLEQNPGY</sequence>
<dbReference type="CDD" id="cd08977">
    <property type="entry name" value="SusD"/>
    <property type="match status" value="1"/>
</dbReference>
<reference evidence="8 9" key="1">
    <citation type="submission" date="2019-01" db="EMBL/GenBank/DDBJ databases">
        <authorList>
            <person name="Chen W.-M."/>
        </authorList>
    </citation>
    <scope>NUCLEOTIDE SEQUENCE [LARGE SCALE GENOMIC DNA]</scope>
    <source>
        <strain evidence="8 9">YBJ-36</strain>
    </source>
</reference>
<keyword evidence="9" id="KW-1185">Reference proteome</keyword>
<dbReference type="Gene3D" id="1.25.40.10">
    <property type="entry name" value="Tetratricopeptide repeat domain"/>
    <property type="match status" value="1"/>
</dbReference>
<comment type="similarity">
    <text evidence="2">Belongs to the SusD family.</text>
</comment>
<evidence type="ECO:0000259" key="6">
    <source>
        <dbReference type="Pfam" id="PF07980"/>
    </source>
</evidence>
<evidence type="ECO:0000256" key="2">
    <source>
        <dbReference type="ARBA" id="ARBA00006275"/>
    </source>
</evidence>
<dbReference type="Pfam" id="PF14322">
    <property type="entry name" value="SusD-like_3"/>
    <property type="match status" value="1"/>
</dbReference>
<evidence type="ECO:0000256" key="1">
    <source>
        <dbReference type="ARBA" id="ARBA00004442"/>
    </source>
</evidence>
<dbReference type="PROSITE" id="PS51257">
    <property type="entry name" value="PROKAR_LIPOPROTEIN"/>
    <property type="match status" value="1"/>
</dbReference>
<dbReference type="RefSeq" id="WP_127703419.1">
    <property type="nucleotide sequence ID" value="NZ_SACK01000001.1"/>
</dbReference>
<dbReference type="Proteomes" id="UP000282759">
    <property type="component" value="Unassembled WGS sequence"/>
</dbReference>
<dbReference type="InterPro" id="IPR011990">
    <property type="entry name" value="TPR-like_helical_dom_sf"/>
</dbReference>
<evidence type="ECO:0000256" key="4">
    <source>
        <dbReference type="ARBA" id="ARBA00023136"/>
    </source>
</evidence>
<accession>A0A3S2VQH8</accession>
<evidence type="ECO:0000256" key="5">
    <source>
        <dbReference type="ARBA" id="ARBA00023237"/>
    </source>
</evidence>
<dbReference type="Pfam" id="PF07980">
    <property type="entry name" value="SusD_RagB"/>
    <property type="match status" value="1"/>
</dbReference>
<comment type="caution">
    <text evidence="8">The sequence shown here is derived from an EMBL/GenBank/DDBJ whole genome shotgun (WGS) entry which is preliminary data.</text>
</comment>
<dbReference type="OrthoDB" id="9783641at2"/>
<protein>
    <submittedName>
        <fullName evidence="8">RagB/SusD family nutrient uptake outer membrane protein</fullName>
    </submittedName>
</protein>
<gene>
    <name evidence="8" type="ORF">EOD41_03730</name>
</gene>
<keyword evidence="3" id="KW-0732">Signal</keyword>
<keyword evidence="5" id="KW-0998">Cell outer membrane</keyword>
<feature type="domain" description="RagB/SusD" evidence="6">
    <location>
        <begin position="378"/>
        <end position="531"/>
    </location>
</feature>
<dbReference type="EMBL" id="SACK01000001">
    <property type="protein sequence ID" value="RVU03054.1"/>
    <property type="molecule type" value="Genomic_DNA"/>
</dbReference>
<evidence type="ECO:0000313" key="8">
    <source>
        <dbReference type="EMBL" id="RVU03054.1"/>
    </source>
</evidence>